<feature type="region of interest" description="Disordered" evidence="1">
    <location>
        <begin position="134"/>
        <end position="238"/>
    </location>
</feature>
<dbReference type="Proteomes" id="UP000824082">
    <property type="component" value="Unassembled WGS sequence"/>
</dbReference>
<evidence type="ECO:0000256" key="1">
    <source>
        <dbReference type="SAM" id="MobiDB-lite"/>
    </source>
</evidence>
<comment type="caution">
    <text evidence="3">The sequence shown here is derived from an EMBL/GenBank/DDBJ whole genome shotgun (WGS) entry which is preliminary data.</text>
</comment>
<dbReference type="EMBL" id="DVMX01000127">
    <property type="protein sequence ID" value="HIU42189.1"/>
    <property type="molecule type" value="Genomic_DNA"/>
</dbReference>
<dbReference type="Gene3D" id="2.80.10.50">
    <property type="match status" value="1"/>
</dbReference>
<feature type="domain" description="Ricin B lectin" evidence="2">
    <location>
        <begin position="15"/>
        <end position="127"/>
    </location>
</feature>
<proteinExistence type="predicted"/>
<reference evidence="3" key="1">
    <citation type="submission" date="2020-10" db="EMBL/GenBank/DDBJ databases">
        <authorList>
            <person name="Gilroy R."/>
        </authorList>
    </citation>
    <scope>NUCLEOTIDE SEQUENCE</scope>
    <source>
        <strain evidence="3">4509</strain>
    </source>
</reference>
<dbReference type="Pfam" id="PF00652">
    <property type="entry name" value="Ricin_B_lectin"/>
    <property type="match status" value="1"/>
</dbReference>
<evidence type="ECO:0000313" key="4">
    <source>
        <dbReference type="Proteomes" id="UP000824082"/>
    </source>
</evidence>
<name>A0A9D1LJL1_9FIRM</name>
<dbReference type="PROSITE" id="PS50231">
    <property type="entry name" value="RICIN_B_LECTIN"/>
    <property type="match status" value="1"/>
</dbReference>
<evidence type="ECO:0000313" key="3">
    <source>
        <dbReference type="EMBL" id="HIU42189.1"/>
    </source>
</evidence>
<evidence type="ECO:0000259" key="2">
    <source>
        <dbReference type="Pfam" id="PF00652"/>
    </source>
</evidence>
<dbReference type="SUPFAM" id="SSF50370">
    <property type="entry name" value="Ricin B-like lectins"/>
    <property type="match status" value="1"/>
</dbReference>
<sequence>MANAIYQIKTANGALALEVVNTALQLGAVTGADNQKWEMTGEKNGQVSFINLESKTAIDVAMMGTENGTPVHVWQVLDDAMTQKWMVKGEKIVSAFAADKVLDAGMFPSEGSTLQLWDDVDGDSQKWELVDVTPAPKKAPAKKAPAKKAPAKKAETTKAAAAKKEEAPKAAAAAKKEAAPKAAAAKKAEAPKAAAAKKEEAPKAAAAAKKEEAPKAAAAAKKEAAPKAAAKKTTKTTK</sequence>
<feature type="compositionally biased region" description="Basic and acidic residues" evidence="1">
    <location>
        <begin position="152"/>
        <end position="179"/>
    </location>
</feature>
<accession>A0A9D1LJL1</accession>
<dbReference type="InterPro" id="IPR035992">
    <property type="entry name" value="Ricin_B-like_lectins"/>
</dbReference>
<gene>
    <name evidence="3" type="ORF">IAD19_06505</name>
</gene>
<dbReference type="AlphaFoldDB" id="A0A9D1LJL1"/>
<feature type="compositionally biased region" description="Basic residues" evidence="1">
    <location>
        <begin position="229"/>
        <end position="238"/>
    </location>
</feature>
<feature type="compositionally biased region" description="Basic and acidic residues" evidence="1">
    <location>
        <begin position="186"/>
        <end position="225"/>
    </location>
</feature>
<feature type="compositionally biased region" description="Basic residues" evidence="1">
    <location>
        <begin position="139"/>
        <end position="151"/>
    </location>
</feature>
<reference evidence="3" key="2">
    <citation type="journal article" date="2021" name="PeerJ">
        <title>Extensive microbial diversity within the chicken gut microbiome revealed by metagenomics and culture.</title>
        <authorList>
            <person name="Gilroy R."/>
            <person name="Ravi A."/>
            <person name="Getino M."/>
            <person name="Pursley I."/>
            <person name="Horton D.L."/>
            <person name="Alikhan N.F."/>
            <person name="Baker D."/>
            <person name="Gharbi K."/>
            <person name="Hall N."/>
            <person name="Watson M."/>
            <person name="Adriaenssens E.M."/>
            <person name="Foster-Nyarko E."/>
            <person name="Jarju S."/>
            <person name="Secka A."/>
            <person name="Antonio M."/>
            <person name="Oren A."/>
            <person name="Chaudhuri R.R."/>
            <person name="La Ragione R."/>
            <person name="Hildebrand F."/>
            <person name="Pallen M.J."/>
        </authorList>
    </citation>
    <scope>NUCLEOTIDE SEQUENCE</scope>
    <source>
        <strain evidence="3">4509</strain>
    </source>
</reference>
<protein>
    <submittedName>
        <fullName evidence="3">RICIN domain-containing protein</fullName>
    </submittedName>
</protein>
<dbReference type="CDD" id="cd00161">
    <property type="entry name" value="beta-trefoil_Ricin-like"/>
    <property type="match status" value="1"/>
</dbReference>
<dbReference type="InterPro" id="IPR000772">
    <property type="entry name" value="Ricin_B_lectin"/>
</dbReference>
<organism evidence="3 4">
    <name type="scientific">Candidatus Egerieicola faecale</name>
    <dbReference type="NCBI Taxonomy" id="2840774"/>
    <lineage>
        <taxon>Bacteria</taxon>
        <taxon>Bacillati</taxon>
        <taxon>Bacillota</taxon>
        <taxon>Clostridia</taxon>
        <taxon>Eubacteriales</taxon>
        <taxon>Oscillospiraceae</taxon>
        <taxon>Oscillospiraceae incertae sedis</taxon>
        <taxon>Candidatus Egerieicola</taxon>
    </lineage>
</organism>